<reference evidence="5 6" key="1">
    <citation type="journal article" date="2014" name="Nature">
        <title>The genome of the recently domesticated crop plant sugar beet (Beta vulgaris).</title>
        <authorList>
            <person name="Dohm J.C."/>
            <person name="Minoche A.E."/>
            <person name="Holtgrawe D."/>
            <person name="Capella-Gutierrez S."/>
            <person name="Zakrzewski F."/>
            <person name="Tafer H."/>
            <person name="Rupp O."/>
            <person name="Sorensen T.R."/>
            <person name="Stracke R."/>
            <person name="Reinhardt R."/>
            <person name="Goesmann A."/>
            <person name="Kraft T."/>
            <person name="Schulz B."/>
            <person name="Stadler P.F."/>
            <person name="Schmidt T."/>
            <person name="Gabaldon T."/>
            <person name="Lehrach H."/>
            <person name="Weisshaar B."/>
            <person name="Himmelbauer H."/>
        </authorList>
    </citation>
    <scope>NUCLEOTIDE SEQUENCE [LARGE SCALE GENOMIC DNA]</scope>
    <source>
        <tissue evidence="5">Taproot</tissue>
    </source>
</reference>
<sequence>AWRRTKRTVKTVHGQFQIMAWVSGISACRWRSVIVLTLASDKKPASNSAAEGVDRVCNVCSRTFHDIGQLRRHRLSKRHFTKPIKQNR</sequence>
<dbReference type="EMBL" id="KQ123062">
    <property type="protein sequence ID" value="KMS64767.1"/>
    <property type="molecule type" value="Genomic_DNA"/>
</dbReference>
<keyword evidence="6" id="KW-1185">Reference proteome</keyword>
<evidence type="ECO:0000256" key="2">
    <source>
        <dbReference type="ARBA" id="ARBA00022771"/>
    </source>
</evidence>
<gene>
    <name evidence="5" type="ORF">BVRB_042870</name>
</gene>
<organism evidence="5 6">
    <name type="scientific">Beta vulgaris subsp. vulgaris</name>
    <name type="common">Beet</name>
    <dbReference type="NCBI Taxonomy" id="3555"/>
    <lineage>
        <taxon>Eukaryota</taxon>
        <taxon>Viridiplantae</taxon>
        <taxon>Streptophyta</taxon>
        <taxon>Embryophyta</taxon>
        <taxon>Tracheophyta</taxon>
        <taxon>Spermatophyta</taxon>
        <taxon>Magnoliopsida</taxon>
        <taxon>eudicotyledons</taxon>
        <taxon>Gunneridae</taxon>
        <taxon>Pentapetalae</taxon>
        <taxon>Caryophyllales</taxon>
        <taxon>Chenopodiaceae</taxon>
        <taxon>Betoideae</taxon>
        <taxon>Beta</taxon>
    </lineage>
</organism>
<keyword evidence="1" id="KW-0479">Metal-binding</keyword>
<feature type="non-terminal residue" evidence="5">
    <location>
        <position position="1"/>
    </location>
</feature>
<protein>
    <recommendedName>
        <fullName evidence="4">C2H2-type domain-containing protein</fullName>
    </recommendedName>
</protein>
<dbReference type="Gramene" id="KMS64767">
    <property type="protein sequence ID" value="KMS64767"/>
    <property type="gene ID" value="BVRB_042870"/>
</dbReference>
<proteinExistence type="predicted"/>
<name>A0A0J7YMA8_BETVV</name>
<dbReference type="Proteomes" id="UP000035740">
    <property type="component" value="Unassembled WGS sequence"/>
</dbReference>
<dbReference type="PROSITE" id="PS00028">
    <property type="entry name" value="ZINC_FINGER_C2H2_1"/>
    <property type="match status" value="1"/>
</dbReference>
<dbReference type="InterPro" id="IPR036236">
    <property type="entry name" value="Znf_C2H2_sf"/>
</dbReference>
<keyword evidence="2" id="KW-0863">Zinc-finger</keyword>
<dbReference type="GO" id="GO:0008270">
    <property type="term" value="F:zinc ion binding"/>
    <property type="evidence" value="ECO:0007669"/>
    <property type="project" value="UniProtKB-KW"/>
</dbReference>
<evidence type="ECO:0000313" key="6">
    <source>
        <dbReference type="Proteomes" id="UP000035740"/>
    </source>
</evidence>
<feature type="domain" description="C2H2-type" evidence="4">
    <location>
        <begin position="57"/>
        <end position="79"/>
    </location>
</feature>
<evidence type="ECO:0000313" key="5">
    <source>
        <dbReference type="EMBL" id="KMS64767.1"/>
    </source>
</evidence>
<evidence type="ECO:0000259" key="4">
    <source>
        <dbReference type="PROSITE" id="PS00028"/>
    </source>
</evidence>
<evidence type="ECO:0000256" key="1">
    <source>
        <dbReference type="ARBA" id="ARBA00022723"/>
    </source>
</evidence>
<accession>A0A0J7YMA8</accession>
<dbReference type="InterPro" id="IPR022755">
    <property type="entry name" value="Znf_C2H2_jaz"/>
</dbReference>
<keyword evidence="3" id="KW-0862">Zinc</keyword>
<evidence type="ECO:0000256" key="3">
    <source>
        <dbReference type="ARBA" id="ARBA00022833"/>
    </source>
</evidence>
<dbReference type="SUPFAM" id="SSF57667">
    <property type="entry name" value="beta-beta-alpha zinc fingers"/>
    <property type="match status" value="1"/>
</dbReference>
<dbReference type="AlphaFoldDB" id="A0A0J7YMA8"/>
<dbReference type="Pfam" id="PF12171">
    <property type="entry name" value="zf-C2H2_jaz"/>
    <property type="match status" value="1"/>
</dbReference>
<dbReference type="InterPro" id="IPR013087">
    <property type="entry name" value="Znf_C2H2_type"/>
</dbReference>